<dbReference type="Gene3D" id="2.60.120.10">
    <property type="entry name" value="Jelly Rolls"/>
    <property type="match status" value="1"/>
</dbReference>
<organism evidence="2 3">
    <name type="scientific">Corynebacterium kutscheri</name>
    <dbReference type="NCBI Taxonomy" id="35755"/>
    <lineage>
        <taxon>Bacteria</taxon>
        <taxon>Bacillati</taxon>
        <taxon>Actinomycetota</taxon>
        <taxon>Actinomycetes</taxon>
        <taxon>Mycobacteriales</taxon>
        <taxon>Corynebacteriaceae</taxon>
        <taxon>Corynebacterium</taxon>
    </lineage>
</organism>
<dbReference type="PANTHER" id="PTHR37694">
    <property type="entry name" value="SLR8022 PROTEIN"/>
    <property type="match status" value="1"/>
</dbReference>
<gene>
    <name evidence="2" type="ORF">NCTC949_00386</name>
</gene>
<dbReference type="AlphaFoldDB" id="A0AB38VPW7"/>
<accession>A0AB38VPW7</accession>
<dbReference type="SUPFAM" id="SSF51182">
    <property type="entry name" value="RmlC-like cupins"/>
    <property type="match status" value="1"/>
</dbReference>
<dbReference type="EMBL" id="LR134377">
    <property type="protein sequence ID" value="VEH05017.1"/>
    <property type="molecule type" value="Genomic_DNA"/>
</dbReference>
<feature type="domain" description="Cupin type-2" evidence="1">
    <location>
        <begin position="41"/>
        <end position="107"/>
    </location>
</feature>
<evidence type="ECO:0000259" key="1">
    <source>
        <dbReference type="Pfam" id="PF07883"/>
    </source>
</evidence>
<dbReference type="PANTHER" id="PTHR37694:SF1">
    <property type="entry name" value="SLR8022 PROTEIN"/>
    <property type="match status" value="1"/>
</dbReference>
<protein>
    <submittedName>
        <fullName evidence="2">Cupin domain</fullName>
    </submittedName>
</protein>
<proteinExistence type="predicted"/>
<reference evidence="2 3" key="1">
    <citation type="submission" date="2018-12" db="EMBL/GenBank/DDBJ databases">
        <authorList>
            <consortium name="Pathogen Informatics"/>
        </authorList>
    </citation>
    <scope>NUCLEOTIDE SEQUENCE [LARGE SCALE GENOMIC DNA]</scope>
    <source>
        <strain evidence="2 3">NCTC949</strain>
    </source>
</reference>
<dbReference type="InterPro" id="IPR013096">
    <property type="entry name" value="Cupin_2"/>
</dbReference>
<dbReference type="Proteomes" id="UP000271380">
    <property type="component" value="Chromosome"/>
</dbReference>
<evidence type="ECO:0000313" key="3">
    <source>
        <dbReference type="Proteomes" id="UP000271380"/>
    </source>
</evidence>
<dbReference type="Pfam" id="PF07883">
    <property type="entry name" value="Cupin_2"/>
    <property type="match status" value="1"/>
</dbReference>
<dbReference type="RefSeq" id="WP_126316362.1">
    <property type="nucleotide sequence ID" value="NZ_LR134377.1"/>
</dbReference>
<sequence>MTQTSTISSVHLGLSQELPVIAHSTTSRVILNNDILRVIEFTFDAGELLTEHTSPKAVVVQLIEGEMNFNVNGQTHTFLPGDVIYLAPGEPHALTAVTACRMSLVMVHTDKHCFEANNADSDSTN</sequence>
<name>A0AB38VPW7_9CORY</name>
<evidence type="ECO:0000313" key="2">
    <source>
        <dbReference type="EMBL" id="VEH05017.1"/>
    </source>
</evidence>
<dbReference type="InterPro" id="IPR014710">
    <property type="entry name" value="RmlC-like_jellyroll"/>
</dbReference>
<dbReference type="CDD" id="cd02230">
    <property type="entry name" value="cupin_HP0902-like"/>
    <property type="match status" value="1"/>
</dbReference>
<dbReference type="InterPro" id="IPR011051">
    <property type="entry name" value="RmlC_Cupin_sf"/>
</dbReference>